<dbReference type="EMBL" id="JAATIP010000073">
    <property type="protein sequence ID" value="KAF4378547.1"/>
    <property type="molecule type" value="Genomic_DNA"/>
</dbReference>
<gene>
    <name evidence="1" type="ORF">F8388_022368</name>
</gene>
<name>A0A7J6G6T0_CANSA</name>
<comment type="caution">
    <text evidence="1">The sequence shown here is derived from an EMBL/GenBank/DDBJ whole genome shotgun (WGS) entry which is preliminary data.</text>
</comment>
<dbReference type="AlphaFoldDB" id="A0A7J6G6T0"/>
<reference evidence="1 2" key="1">
    <citation type="journal article" date="2020" name="bioRxiv">
        <title>Sequence and annotation of 42 cannabis genomes reveals extensive copy number variation in cannabinoid synthesis and pathogen resistance genes.</title>
        <authorList>
            <person name="Mckernan K.J."/>
            <person name="Helbert Y."/>
            <person name="Kane L.T."/>
            <person name="Ebling H."/>
            <person name="Zhang L."/>
            <person name="Liu B."/>
            <person name="Eaton Z."/>
            <person name="Mclaughlin S."/>
            <person name="Kingan S."/>
            <person name="Baybayan P."/>
            <person name="Concepcion G."/>
            <person name="Jordan M."/>
            <person name="Riva A."/>
            <person name="Barbazuk W."/>
            <person name="Harkins T."/>
        </authorList>
    </citation>
    <scope>NUCLEOTIDE SEQUENCE [LARGE SCALE GENOMIC DNA]</scope>
    <source>
        <strain evidence="2">cv. Jamaican Lion 4</strain>
        <tissue evidence="1">Leaf</tissue>
    </source>
</reference>
<evidence type="ECO:0000313" key="1">
    <source>
        <dbReference type="EMBL" id="KAF4378547.1"/>
    </source>
</evidence>
<dbReference type="Proteomes" id="UP000525078">
    <property type="component" value="Unassembled WGS sequence"/>
</dbReference>
<sequence>METGRVSRRRSLSFHHHYAVVLTHKIWVYVDSSSMVFQKLSVLLICCVLESFYGQMVEQREHSE</sequence>
<proteinExistence type="predicted"/>
<evidence type="ECO:0000313" key="2">
    <source>
        <dbReference type="Proteomes" id="UP000525078"/>
    </source>
</evidence>
<accession>A0A7J6G6T0</accession>
<protein>
    <submittedName>
        <fullName evidence="1">Uncharacterized protein</fullName>
    </submittedName>
</protein>
<organism evidence="1 2">
    <name type="scientific">Cannabis sativa</name>
    <name type="common">Hemp</name>
    <name type="synonym">Marijuana</name>
    <dbReference type="NCBI Taxonomy" id="3483"/>
    <lineage>
        <taxon>Eukaryota</taxon>
        <taxon>Viridiplantae</taxon>
        <taxon>Streptophyta</taxon>
        <taxon>Embryophyta</taxon>
        <taxon>Tracheophyta</taxon>
        <taxon>Spermatophyta</taxon>
        <taxon>Magnoliopsida</taxon>
        <taxon>eudicotyledons</taxon>
        <taxon>Gunneridae</taxon>
        <taxon>Pentapetalae</taxon>
        <taxon>rosids</taxon>
        <taxon>fabids</taxon>
        <taxon>Rosales</taxon>
        <taxon>Cannabaceae</taxon>
        <taxon>Cannabis</taxon>
    </lineage>
</organism>